<gene>
    <name evidence="2" type="ORF">GCM10010384_47540</name>
</gene>
<dbReference type="RefSeq" id="WP_373301422.1">
    <property type="nucleotide sequence ID" value="NZ_BMWE01000014.1"/>
</dbReference>
<dbReference type="Proteomes" id="UP000653308">
    <property type="component" value="Unassembled WGS sequence"/>
</dbReference>
<dbReference type="Pfam" id="PF00106">
    <property type="entry name" value="adh_short"/>
    <property type="match status" value="1"/>
</dbReference>
<evidence type="ECO:0000256" key="1">
    <source>
        <dbReference type="SAM" id="MobiDB-lite"/>
    </source>
</evidence>
<feature type="region of interest" description="Disordered" evidence="1">
    <location>
        <begin position="15"/>
        <end position="51"/>
    </location>
</feature>
<dbReference type="Gene3D" id="3.40.50.720">
    <property type="entry name" value="NAD(P)-binding Rossmann-like Domain"/>
    <property type="match status" value="1"/>
</dbReference>
<keyword evidence="3" id="KW-1185">Reference proteome</keyword>
<dbReference type="PANTHER" id="PTHR43976">
    <property type="entry name" value="SHORT CHAIN DEHYDROGENASE"/>
    <property type="match status" value="1"/>
</dbReference>
<name>A0ABQ3A736_9ACTN</name>
<comment type="caution">
    <text evidence="2">The sequence shown here is derived from an EMBL/GenBank/DDBJ whole genome shotgun (WGS) entry which is preliminary data.</text>
</comment>
<dbReference type="EMBL" id="BMWE01000014">
    <property type="protein sequence ID" value="GGY34991.1"/>
    <property type="molecule type" value="Genomic_DNA"/>
</dbReference>
<evidence type="ECO:0000313" key="2">
    <source>
        <dbReference type="EMBL" id="GGY34991.1"/>
    </source>
</evidence>
<proteinExistence type="predicted"/>
<dbReference type="PANTHER" id="PTHR43976:SF9">
    <property type="entry name" value="OXIDOREDUCTASE"/>
    <property type="match status" value="1"/>
</dbReference>
<sequence length="121" mass="12810">MGNDDAGKVIMVTGASPPQRHRGAVRACSGPRRSHRVRGHPPDRATRNATAAADLTRYGTDRQVDVHAVELDVTCQDSAGAAVDRILEELGRLDLVVHNAGHMVLGAAEAFTPSSSRTCTT</sequence>
<organism evidence="2 3">
    <name type="scientific">Streptomyces djakartensis</name>
    <dbReference type="NCBI Taxonomy" id="68193"/>
    <lineage>
        <taxon>Bacteria</taxon>
        <taxon>Bacillati</taxon>
        <taxon>Actinomycetota</taxon>
        <taxon>Actinomycetes</taxon>
        <taxon>Kitasatosporales</taxon>
        <taxon>Streptomycetaceae</taxon>
        <taxon>Streptomyces</taxon>
    </lineage>
</organism>
<dbReference type="SUPFAM" id="SSF51735">
    <property type="entry name" value="NAD(P)-binding Rossmann-fold domains"/>
    <property type="match status" value="1"/>
</dbReference>
<reference evidence="3" key="1">
    <citation type="journal article" date="2019" name="Int. J. Syst. Evol. Microbiol.">
        <title>The Global Catalogue of Microorganisms (GCM) 10K type strain sequencing project: providing services to taxonomists for standard genome sequencing and annotation.</title>
        <authorList>
            <consortium name="The Broad Institute Genomics Platform"/>
            <consortium name="The Broad Institute Genome Sequencing Center for Infectious Disease"/>
            <person name="Wu L."/>
            <person name="Ma J."/>
        </authorList>
    </citation>
    <scope>NUCLEOTIDE SEQUENCE [LARGE SCALE GENOMIC DNA]</scope>
    <source>
        <strain evidence="3">JCM 4957</strain>
    </source>
</reference>
<dbReference type="InterPro" id="IPR002347">
    <property type="entry name" value="SDR_fam"/>
</dbReference>
<accession>A0ABQ3A736</accession>
<dbReference type="InterPro" id="IPR036291">
    <property type="entry name" value="NAD(P)-bd_dom_sf"/>
</dbReference>
<evidence type="ECO:0000313" key="3">
    <source>
        <dbReference type="Proteomes" id="UP000653308"/>
    </source>
</evidence>
<protein>
    <submittedName>
        <fullName evidence="2">Uncharacterized protein</fullName>
    </submittedName>
</protein>
<dbReference type="InterPro" id="IPR051911">
    <property type="entry name" value="SDR_oxidoreductase"/>
</dbReference>